<proteinExistence type="predicted"/>
<dbReference type="PROSITE" id="PS51257">
    <property type="entry name" value="PROKAR_LIPOPROTEIN"/>
    <property type="match status" value="1"/>
</dbReference>
<sequence length="156" mass="16571">MKSIVQGAALLSLTLLAACSPIEGNSLLTDQKDDPSTHAVSKEPKSEELFLKVDSPQISATAGQTRADVSGECYVSTYPTHRIYLLNGGSQMPIIDINTGSNIASCKNGRFNFSLNLGAMASGQYSLKIIIYAYDASGSLVVNEVQGQSTLRVVKP</sequence>
<dbReference type="Proteomes" id="UP000075391">
    <property type="component" value="Unassembled WGS sequence"/>
</dbReference>
<evidence type="ECO:0000313" key="4">
    <source>
        <dbReference type="Proteomes" id="UP000075391"/>
    </source>
</evidence>
<name>A0A150WDX7_BDEBC</name>
<dbReference type="OrthoDB" id="5293499at2"/>
<evidence type="ECO:0000313" key="3">
    <source>
        <dbReference type="EMBL" id="KYG65226.1"/>
    </source>
</evidence>
<evidence type="ECO:0000313" key="2">
    <source>
        <dbReference type="EMBL" id="KYG61196.1"/>
    </source>
</evidence>
<protein>
    <recommendedName>
        <fullName evidence="6">Lipoprotein</fullName>
    </recommendedName>
</protein>
<keyword evidence="1" id="KW-0732">Signal</keyword>
<evidence type="ECO:0000313" key="5">
    <source>
        <dbReference type="Proteomes" id="UP000075799"/>
    </source>
</evidence>
<accession>A0A150WDX7</accession>
<feature type="signal peptide" evidence="1">
    <location>
        <begin position="1"/>
        <end position="17"/>
    </location>
</feature>
<reference evidence="4 5" key="1">
    <citation type="submission" date="2016-03" db="EMBL/GenBank/DDBJ databases">
        <authorList>
            <person name="Ploux O."/>
        </authorList>
    </citation>
    <scope>NUCLEOTIDE SEQUENCE [LARGE SCALE GENOMIC DNA]</scope>
    <source>
        <strain evidence="2 4">BER2</strain>
        <strain evidence="3 5">EC13</strain>
    </source>
</reference>
<comment type="caution">
    <text evidence="2">The sequence shown here is derived from an EMBL/GenBank/DDBJ whole genome shotgun (WGS) entry which is preliminary data.</text>
</comment>
<evidence type="ECO:0000256" key="1">
    <source>
        <dbReference type="SAM" id="SignalP"/>
    </source>
</evidence>
<dbReference type="RefSeq" id="WP_063207175.1">
    <property type="nucleotide sequence ID" value="NZ_CP168967.1"/>
</dbReference>
<gene>
    <name evidence="2" type="ORF">AZI85_09625</name>
    <name evidence="3" type="ORF">AZI87_11740</name>
</gene>
<organism evidence="2 4">
    <name type="scientific">Bdellovibrio bacteriovorus</name>
    <dbReference type="NCBI Taxonomy" id="959"/>
    <lineage>
        <taxon>Bacteria</taxon>
        <taxon>Pseudomonadati</taxon>
        <taxon>Bdellovibrionota</taxon>
        <taxon>Bdellovibrionia</taxon>
        <taxon>Bdellovibrionales</taxon>
        <taxon>Pseudobdellovibrionaceae</taxon>
        <taxon>Bdellovibrio</taxon>
    </lineage>
</organism>
<dbReference type="EMBL" id="LUKF01000017">
    <property type="protein sequence ID" value="KYG61196.1"/>
    <property type="molecule type" value="Genomic_DNA"/>
</dbReference>
<dbReference type="AlphaFoldDB" id="A0A150WDX7"/>
<dbReference type="Proteomes" id="UP000075799">
    <property type="component" value="Unassembled WGS sequence"/>
</dbReference>
<feature type="chain" id="PRO_5013477199" description="Lipoprotein" evidence="1">
    <location>
        <begin position="18"/>
        <end position="156"/>
    </location>
</feature>
<evidence type="ECO:0008006" key="6">
    <source>
        <dbReference type="Google" id="ProtNLM"/>
    </source>
</evidence>
<dbReference type="EMBL" id="LUKD01000005">
    <property type="protein sequence ID" value="KYG65226.1"/>
    <property type="molecule type" value="Genomic_DNA"/>
</dbReference>